<dbReference type="Proteomes" id="UP000324748">
    <property type="component" value="Unassembled WGS sequence"/>
</dbReference>
<feature type="signal peptide" evidence="2">
    <location>
        <begin position="1"/>
        <end position="18"/>
    </location>
</feature>
<feature type="chain" id="PRO_5022733177" description="Secreted protein" evidence="2">
    <location>
        <begin position="19"/>
        <end position="243"/>
    </location>
</feature>
<evidence type="ECO:0000256" key="1">
    <source>
        <dbReference type="SAM" id="MobiDB-lite"/>
    </source>
</evidence>
<feature type="compositionally biased region" description="Low complexity" evidence="1">
    <location>
        <begin position="224"/>
        <end position="236"/>
    </location>
</feature>
<comment type="caution">
    <text evidence="3">The sequence shown here is derived from an EMBL/GenBank/DDBJ whole genome shotgun (WGS) entry which is preliminary data.</text>
</comment>
<organism evidence="3 4">
    <name type="scientific">Puccinia graminis f. sp. tritici</name>
    <dbReference type="NCBI Taxonomy" id="56615"/>
    <lineage>
        <taxon>Eukaryota</taxon>
        <taxon>Fungi</taxon>
        <taxon>Dikarya</taxon>
        <taxon>Basidiomycota</taxon>
        <taxon>Pucciniomycotina</taxon>
        <taxon>Pucciniomycetes</taxon>
        <taxon>Pucciniales</taxon>
        <taxon>Pucciniaceae</taxon>
        <taxon>Puccinia</taxon>
    </lineage>
</organism>
<evidence type="ECO:0000256" key="2">
    <source>
        <dbReference type="SAM" id="SignalP"/>
    </source>
</evidence>
<feature type="region of interest" description="Disordered" evidence="1">
    <location>
        <begin position="173"/>
        <end position="243"/>
    </location>
</feature>
<proteinExistence type="predicted"/>
<dbReference type="AlphaFoldDB" id="A0A5B0Q6X0"/>
<name>A0A5B0Q6X0_PUCGR</name>
<reference evidence="3 4" key="1">
    <citation type="submission" date="2019-05" db="EMBL/GenBank/DDBJ databases">
        <title>Emergence of the Ug99 lineage of the wheat stem rust pathogen through somatic hybridization.</title>
        <authorList>
            <person name="Li F."/>
            <person name="Upadhyaya N.M."/>
            <person name="Sperschneider J."/>
            <person name="Matny O."/>
            <person name="Nguyen-Phuc H."/>
            <person name="Mago R."/>
            <person name="Raley C."/>
            <person name="Miller M.E."/>
            <person name="Silverstein K.A.T."/>
            <person name="Henningsen E."/>
            <person name="Hirsch C.D."/>
            <person name="Visser B."/>
            <person name="Pretorius Z.A."/>
            <person name="Steffenson B.J."/>
            <person name="Schwessinger B."/>
            <person name="Dodds P.N."/>
            <person name="Figueroa M."/>
        </authorList>
    </citation>
    <scope>NUCLEOTIDE SEQUENCE [LARGE SCALE GENOMIC DNA]</scope>
    <source>
        <strain evidence="3">21-0</strain>
    </source>
</reference>
<evidence type="ECO:0000313" key="4">
    <source>
        <dbReference type="Proteomes" id="UP000324748"/>
    </source>
</evidence>
<accession>A0A5B0Q6X0</accession>
<evidence type="ECO:0008006" key="5">
    <source>
        <dbReference type="Google" id="ProtNLM"/>
    </source>
</evidence>
<sequence length="243" mass="26326">MRGFTIILVLGIVLSTHAASSQRKLIPRCTNDNKQLMRGEVTVTQVFESCTVATQTIKQSCNDKDSVKLQESVSSVQVYVVQLKTIVETFDGQHAMEHKTTVVGIFATYFSMIDTISKTKDGKQVCQNQLVQINEAFLSISSVYAAMGIDLRGEFKGDSDYNEDAFKQLDLSPPFAQKDAAPSASDVQPKDTTPSDVQPQDTTPSDAQGKDATSSDVQEKDATPSSAQAKDAAPSDAQDDSDE</sequence>
<feature type="compositionally biased region" description="Polar residues" evidence="1">
    <location>
        <begin position="190"/>
        <end position="216"/>
    </location>
</feature>
<dbReference type="EMBL" id="VSWC01000028">
    <property type="protein sequence ID" value="KAA1108960.1"/>
    <property type="molecule type" value="Genomic_DNA"/>
</dbReference>
<keyword evidence="2" id="KW-0732">Signal</keyword>
<dbReference type="OrthoDB" id="2501724at2759"/>
<protein>
    <recommendedName>
        <fullName evidence="5">Secreted protein</fullName>
    </recommendedName>
</protein>
<evidence type="ECO:0000313" key="3">
    <source>
        <dbReference type="EMBL" id="KAA1108960.1"/>
    </source>
</evidence>
<keyword evidence="4" id="KW-1185">Reference proteome</keyword>
<gene>
    <name evidence="3" type="ORF">PGT21_029816</name>
</gene>